<feature type="domain" description="H repeat-associated protein N-terminal" evidence="1">
    <location>
        <begin position="29"/>
        <end position="118"/>
    </location>
</feature>
<dbReference type="AlphaFoldDB" id="A0A7M1B5Z6"/>
<dbReference type="InterPro" id="IPR047647">
    <property type="entry name" value="ISAs1_transpos"/>
</dbReference>
<evidence type="ECO:0000259" key="1">
    <source>
        <dbReference type="Pfam" id="PF13808"/>
    </source>
</evidence>
<evidence type="ECO:0000313" key="3">
    <source>
        <dbReference type="Proteomes" id="UP000593719"/>
    </source>
</evidence>
<dbReference type="PANTHER" id="PTHR30298">
    <property type="entry name" value="H REPEAT-ASSOCIATED PREDICTED TRANSPOSASE"/>
    <property type="match status" value="1"/>
</dbReference>
<dbReference type="Proteomes" id="UP000593719">
    <property type="component" value="Chromosome"/>
</dbReference>
<organism evidence="2 3">
    <name type="scientific">Sulfurimonas sediminis</name>
    <dbReference type="NCBI Taxonomy" id="2590020"/>
    <lineage>
        <taxon>Bacteria</taxon>
        <taxon>Pseudomonadati</taxon>
        <taxon>Campylobacterota</taxon>
        <taxon>Epsilonproteobacteria</taxon>
        <taxon>Campylobacterales</taxon>
        <taxon>Sulfurimonadaceae</taxon>
        <taxon>Sulfurimonas</taxon>
    </lineage>
</organism>
<dbReference type="PANTHER" id="PTHR30298:SF0">
    <property type="entry name" value="PROTEIN YBFL-RELATED"/>
    <property type="match status" value="1"/>
</dbReference>
<sequence length="200" mass="22705">MATKTREKLAKKRSIRGYADQAQSNQLLKLFSEVTDYRKPQGKRHRLEHILYLSVLAGLMGATDYKQISIWIEKHIQKEQVKRLLGVEFILTPKKSLVSDVLAKVDSQEVEVVFRKWIRTYVDTTGKHLSVDGKVMNGSKYKDKRSIEVVGAVLSEIGVIIAHQQIAEKSNEIPALQAMIGELGDEFIFTFDAMNTQKNS</sequence>
<reference evidence="2 3" key="1">
    <citation type="submission" date="2019-06" db="EMBL/GenBank/DDBJ databases">
        <title>Sulfurimonas gotlandica sp. nov., a chemoautotrophic and psychrotolerant epsilonproteobacterium isolated from a pelagic redoxcline, and an emended description of the genus Sulfurimonas.</title>
        <authorList>
            <person name="Wang S."/>
            <person name="Jiang L."/>
            <person name="Shao Z."/>
        </authorList>
    </citation>
    <scope>NUCLEOTIDE SEQUENCE [LARGE SCALE GENOMIC DNA]</scope>
    <source>
        <strain evidence="2 3">S2-6</strain>
    </source>
</reference>
<proteinExistence type="predicted"/>
<dbReference type="RefSeq" id="WP_193150342.1">
    <property type="nucleotide sequence ID" value="NZ_CP041235.1"/>
</dbReference>
<gene>
    <name evidence="2" type="ORF">FJR45_09580</name>
</gene>
<accession>A0A7M1B5Z6</accession>
<dbReference type="InterPro" id="IPR051698">
    <property type="entry name" value="Transposase_11-like"/>
</dbReference>
<dbReference type="InterPro" id="IPR032806">
    <property type="entry name" value="YbfD_N"/>
</dbReference>
<name>A0A7M1B5Z6_9BACT</name>
<dbReference type="KEGG" id="ssei:FJR45_09580"/>
<dbReference type="EMBL" id="CP041235">
    <property type="protein sequence ID" value="QOP44178.1"/>
    <property type="molecule type" value="Genomic_DNA"/>
</dbReference>
<protein>
    <submittedName>
        <fullName evidence="2">ISAs1 family transposase</fullName>
    </submittedName>
</protein>
<evidence type="ECO:0000313" key="2">
    <source>
        <dbReference type="EMBL" id="QOP44178.1"/>
    </source>
</evidence>
<dbReference type="Pfam" id="PF13808">
    <property type="entry name" value="DDE_Tnp_1_assoc"/>
    <property type="match status" value="1"/>
</dbReference>
<keyword evidence="3" id="KW-1185">Reference proteome</keyword>
<dbReference type="NCBIfam" id="NF033564">
    <property type="entry name" value="transpos_ISAs1"/>
    <property type="match status" value="1"/>
</dbReference>